<dbReference type="Pfam" id="PF01764">
    <property type="entry name" value="Lipase_3"/>
    <property type="match status" value="1"/>
</dbReference>
<dbReference type="PANTHER" id="PTHR45792">
    <property type="entry name" value="DIACYLGLYCEROL LIPASE HOMOLOG-RELATED"/>
    <property type="match status" value="1"/>
</dbReference>
<evidence type="ECO:0000256" key="5">
    <source>
        <dbReference type="ARBA" id="ARBA00022692"/>
    </source>
</evidence>
<dbReference type="InterPro" id="IPR052214">
    <property type="entry name" value="DAG_Lipase-Related"/>
</dbReference>
<evidence type="ECO:0000256" key="8">
    <source>
        <dbReference type="ARBA" id="ARBA00022837"/>
    </source>
</evidence>
<feature type="transmembrane region" description="Helical" evidence="15">
    <location>
        <begin position="133"/>
        <end position="157"/>
    </location>
</feature>
<dbReference type="Proteomes" id="UP001153714">
    <property type="component" value="Chromosome 11"/>
</dbReference>
<evidence type="ECO:0000313" key="18">
    <source>
        <dbReference type="Proteomes" id="UP001153714"/>
    </source>
</evidence>
<evidence type="ECO:0000256" key="9">
    <source>
        <dbReference type="ARBA" id="ARBA00022963"/>
    </source>
</evidence>
<dbReference type="EC" id="3.1.1.116" evidence="14"/>
<evidence type="ECO:0000256" key="1">
    <source>
        <dbReference type="ARBA" id="ARBA00001913"/>
    </source>
</evidence>
<comment type="catalytic activity">
    <reaction evidence="13">
        <text>a 1,2-diacyl-sn-glycerol + H2O = a 2-acylglycerol + a fatty acid + H(+)</text>
        <dbReference type="Rhea" id="RHEA:33275"/>
        <dbReference type="ChEBI" id="CHEBI:15377"/>
        <dbReference type="ChEBI" id="CHEBI:15378"/>
        <dbReference type="ChEBI" id="CHEBI:17389"/>
        <dbReference type="ChEBI" id="CHEBI:17815"/>
        <dbReference type="ChEBI" id="CHEBI:28868"/>
        <dbReference type="EC" id="3.1.1.116"/>
    </reaction>
    <physiologicalReaction direction="left-to-right" evidence="13">
        <dbReference type="Rhea" id="RHEA:33276"/>
    </physiologicalReaction>
</comment>
<dbReference type="GO" id="GO:0005737">
    <property type="term" value="C:cytoplasm"/>
    <property type="evidence" value="ECO:0007669"/>
    <property type="project" value="TreeGrafter"/>
</dbReference>
<dbReference type="GO" id="GO:0019369">
    <property type="term" value="P:arachidonate metabolic process"/>
    <property type="evidence" value="ECO:0007669"/>
    <property type="project" value="TreeGrafter"/>
</dbReference>
<keyword evidence="12 15" id="KW-0472">Membrane</keyword>
<dbReference type="GO" id="GO:0005886">
    <property type="term" value="C:plasma membrane"/>
    <property type="evidence" value="ECO:0007669"/>
    <property type="project" value="UniProtKB-SubCell"/>
</dbReference>
<dbReference type="AlphaFoldDB" id="A0A9N9W5Q4"/>
<dbReference type="GO" id="GO:0046872">
    <property type="term" value="F:metal ion binding"/>
    <property type="evidence" value="ECO:0007669"/>
    <property type="project" value="UniProtKB-KW"/>
</dbReference>
<dbReference type="Gene3D" id="3.40.50.1820">
    <property type="entry name" value="alpha/beta hydrolase"/>
    <property type="match status" value="1"/>
</dbReference>
<keyword evidence="10 15" id="KW-1133">Transmembrane helix</keyword>
<accession>A0A9N9W5Q4</accession>
<dbReference type="CDD" id="cd00519">
    <property type="entry name" value="Lipase_3"/>
    <property type="match status" value="1"/>
</dbReference>
<evidence type="ECO:0000256" key="15">
    <source>
        <dbReference type="SAM" id="Phobius"/>
    </source>
</evidence>
<evidence type="ECO:0000256" key="2">
    <source>
        <dbReference type="ARBA" id="ARBA00004651"/>
    </source>
</evidence>
<dbReference type="GO" id="GO:0004806">
    <property type="term" value="F:triacylglycerol lipase activity"/>
    <property type="evidence" value="ECO:0007669"/>
    <property type="project" value="TreeGrafter"/>
</dbReference>
<evidence type="ECO:0000256" key="14">
    <source>
        <dbReference type="ARBA" id="ARBA00026104"/>
    </source>
</evidence>
<proteinExistence type="predicted"/>
<evidence type="ECO:0000313" key="17">
    <source>
        <dbReference type="EMBL" id="CAG9783833.1"/>
    </source>
</evidence>
<feature type="transmembrane region" description="Helical" evidence="15">
    <location>
        <begin position="18"/>
        <end position="38"/>
    </location>
</feature>
<evidence type="ECO:0000256" key="10">
    <source>
        <dbReference type="ARBA" id="ARBA00022989"/>
    </source>
</evidence>
<evidence type="ECO:0000259" key="16">
    <source>
        <dbReference type="Pfam" id="PF01764"/>
    </source>
</evidence>
<reference evidence="17" key="1">
    <citation type="submission" date="2021-12" db="EMBL/GenBank/DDBJ databases">
        <authorList>
            <person name="King R."/>
        </authorList>
    </citation>
    <scope>NUCLEOTIDE SEQUENCE</scope>
</reference>
<comment type="subcellular location">
    <subcellularLocation>
        <location evidence="2">Cell membrane</location>
        <topology evidence="2">Multi-pass membrane protein</topology>
    </subcellularLocation>
</comment>
<evidence type="ECO:0000256" key="6">
    <source>
        <dbReference type="ARBA" id="ARBA00022723"/>
    </source>
</evidence>
<keyword evidence="6" id="KW-0479">Metal-binding</keyword>
<keyword evidence="8" id="KW-0106">Calcium</keyword>
<dbReference type="EMBL" id="OU893342">
    <property type="protein sequence ID" value="CAG9783833.1"/>
    <property type="molecule type" value="Genomic_DNA"/>
</dbReference>
<dbReference type="OrthoDB" id="438440at2759"/>
<keyword evidence="3" id="KW-1003">Cell membrane</keyword>
<keyword evidence="4" id="KW-0597">Phosphoprotein</keyword>
<sequence>MPALRLLGRRWLFASDDLVFPCIAEIPVRIIWIVMLSIVASNDLPVSCAFNTSARLDIIIMISIQALTIIILAVMAQQSARGSMTEIDKRKYVGPLLLCKLFIMVMEIILNLLGIWWIFIVNTLCNLKPFPNVIMQILLILMWIPFLFTFLAIYLAYDPLGNIEFEDIRTDEERDYYNKKSTKIWASRVQWTFWYFKDKKMKDAVKEMAVLLSVLFRSTDIVLYDMIAGSILLRVRQKRDTRSRRVSDTVDSVEEIYTTDLNKLYKDVPSWMNMVDACHYMKLAMSAYGWTYVLYRFYCAGICFLAPYLRCCYRPKHVDGDNCCMCNYAGLKYLSDSTDKDFIYVSFVNHIYEVPFMVLAEHDRKSIVVVIRGSISLHDMFTDLTAPSEKFEAEGLPENTLAHKGMVLSTEKTLERVTPILESSFAEYPDYELVITGHSLGAAVSTLLGIKLKHKYPHLKVYAFSAPSGLLTREAARYTEDFVMTVGVGDDLVMRLSLKSMQAFRDRIIETIHMAKLPKYRILLKGLRYMLFTIPDEDLETIWKSPDNIEAQLIGPTRLTRTISYELERLHIAGRILHIVPCKRSGRKEPRYKVGWAKMEDFNELVVMPRMLLDHMPENVLEPIKIVLDECVPHTVTVDRTT</sequence>
<gene>
    <name evidence="17" type="ORF">DIATSA_LOCUS1973</name>
</gene>
<evidence type="ECO:0000256" key="12">
    <source>
        <dbReference type="ARBA" id="ARBA00023136"/>
    </source>
</evidence>
<evidence type="ECO:0000256" key="3">
    <source>
        <dbReference type="ARBA" id="ARBA00022475"/>
    </source>
</evidence>
<evidence type="ECO:0000256" key="7">
    <source>
        <dbReference type="ARBA" id="ARBA00022801"/>
    </source>
</evidence>
<protein>
    <recommendedName>
        <fullName evidence="14">sn-1-specific diacylglycerol lipase</fullName>
        <ecNumber evidence="14">3.1.1.116</ecNumber>
    </recommendedName>
</protein>
<keyword evidence="18" id="KW-1185">Reference proteome</keyword>
<keyword evidence="7" id="KW-0378">Hydrolase</keyword>
<dbReference type="InterPro" id="IPR002921">
    <property type="entry name" value="Fungal_lipase-type"/>
</dbReference>
<feature type="transmembrane region" description="Helical" evidence="15">
    <location>
        <begin position="97"/>
        <end position="121"/>
    </location>
</feature>
<dbReference type="GO" id="GO:0022008">
    <property type="term" value="P:neurogenesis"/>
    <property type="evidence" value="ECO:0007669"/>
    <property type="project" value="TreeGrafter"/>
</dbReference>
<reference evidence="17" key="2">
    <citation type="submission" date="2022-10" db="EMBL/GenBank/DDBJ databases">
        <authorList>
            <consortium name="ENA_rothamsted_submissions"/>
            <consortium name="culmorum"/>
            <person name="King R."/>
        </authorList>
    </citation>
    <scope>NUCLEOTIDE SEQUENCE</scope>
</reference>
<keyword evidence="9" id="KW-0442">Lipid degradation</keyword>
<feature type="transmembrane region" description="Helical" evidence="15">
    <location>
        <begin position="58"/>
        <end position="76"/>
    </location>
</feature>
<dbReference type="PANTHER" id="PTHR45792:SF2">
    <property type="entry name" value="DIACYLGLYCEROL LIPASE-BETA"/>
    <property type="match status" value="1"/>
</dbReference>
<organism evidence="17 18">
    <name type="scientific">Diatraea saccharalis</name>
    <name type="common">sugarcane borer</name>
    <dbReference type="NCBI Taxonomy" id="40085"/>
    <lineage>
        <taxon>Eukaryota</taxon>
        <taxon>Metazoa</taxon>
        <taxon>Ecdysozoa</taxon>
        <taxon>Arthropoda</taxon>
        <taxon>Hexapoda</taxon>
        <taxon>Insecta</taxon>
        <taxon>Pterygota</taxon>
        <taxon>Neoptera</taxon>
        <taxon>Endopterygota</taxon>
        <taxon>Lepidoptera</taxon>
        <taxon>Glossata</taxon>
        <taxon>Ditrysia</taxon>
        <taxon>Pyraloidea</taxon>
        <taxon>Crambidae</taxon>
        <taxon>Crambinae</taxon>
        <taxon>Diatraea</taxon>
    </lineage>
</organism>
<feature type="domain" description="Fungal lipase-type" evidence="16">
    <location>
        <begin position="368"/>
        <end position="498"/>
    </location>
</feature>
<name>A0A9N9W5Q4_9NEOP</name>
<evidence type="ECO:0000256" key="11">
    <source>
        <dbReference type="ARBA" id="ARBA00023098"/>
    </source>
</evidence>
<dbReference type="SUPFAM" id="SSF53474">
    <property type="entry name" value="alpha/beta-Hydrolases"/>
    <property type="match status" value="1"/>
</dbReference>
<feature type="transmembrane region" description="Helical" evidence="15">
    <location>
        <begin position="289"/>
        <end position="309"/>
    </location>
</feature>
<dbReference type="GO" id="GO:0046340">
    <property type="term" value="P:diacylglycerol catabolic process"/>
    <property type="evidence" value="ECO:0007669"/>
    <property type="project" value="TreeGrafter"/>
</dbReference>
<keyword evidence="11" id="KW-0443">Lipid metabolism</keyword>
<comment type="cofactor">
    <cofactor evidence="1">
        <name>Ca(2+)</name>
        <dbReference type="ChEBI" id="CHEBI:29108"/>
    </cofactor>
</comment>
<dbReference type="InterPro" id="IPR029058">
    <property type="entry name" value="AB_hydrolase_fold"/>
</dbReference>
<evidence type="ECO:0000256" key="13">
    <source>
        <dbReference type="ARBA" id="ARBA00024531"/>
    </source>
</evidence>
<keyword evidence="5 15" id="KW-0812">Transmembrane</keyword>
<evidence type="ECO:0000256" key="4">
    <source>
        <dbReference type="ARBA" id="ARBA00022553"/>
    </source>
</evidence>